<comment type="cofactor">
    <cofactor evidence="1">
        <name>Zn(2+)</name>
        <dbReference type="ChEBI" id="CHEBI:29105"/>
    </cofactor>
</comment>
<accession>A0ABY0IDX1</accession>
<dbReference type="PANTHER" id="PTHR37326:SF1">
    <property type="entry name" value="BLL3975 PROTEIN"/>
    <property type="match status" value="1"/>
</dbReference>
<evidence type="ECO:0000259" key="5">
    <source>
        <dbReference type="Pfam" id="PF24827"/>
    </source>
</evidence>
<evidence type="ECO:0000256" key="3">
    <source>
        <dbReference type="ARBA" id="ARBA00022801"/>
    </source>
</evidence>
<comment type="caution">
    <text evidence="6">The sequence shown here is derived from an EMBL/GenBank/DDBJ whole genome shotgun (WGS) entry which is preliminary data.</text>
</comment>
<dbReference type="EMBL" id="QDKL01000003">
    <property type="protein sequence ID" value="RZF20675.1"/>
    <property type="molecule type" value="Genomic_DNA"/>
</dbReference>
<feature type="domain" description="Succinylglutamate desuccinylase/Aspartoacylase catalytic" evidence="5">
    <location>
        <begin position="35"/>
        <end position="123"/>
    </location>
</feature>
<dbReference type="Gene3D" id="3.40.630.10">
    <property type="entry name" value="Zn peptidases"/>
    <property type="match status" value="1"/>
</dbReference>
<keyword evidence="4" id="KW-0862">Zinc</keyword>
<evidence type="ECO:0000256" key="4">
    <source>
        <dbReference type="ARBA" id="ARBA00022833"/>
    </source>
</evidence>
<dbReference type="InterPro" id="IPR055438">
    <property type="entry name" value="AstE_AspA_cat"/>
</dbReference>
<evidence type="ECO:0000256" key="1">
    <source>
        <dbReference type="ARBA" id="ARBA00001947"/>
    </source>
</evidence>
<dbReference type="Pfam" id="PF24827">
    <property type="entry name" value="AstE_AspA_cat"/>
    <property type="match status" value="1"/>
</dbReference>
<keyword evidence="2" id="KW-0479">Metal-binding</keyword>
<evidence type="ECO:0000313" key="7">
    <source>
        <dbReference type="Proteomes" id="UP000443582"/>
    </source>
</evidence>
<name>A0ABY0IDX1_9BACT</name>
<keyword evidence="3" id="KW-0378">Hydrolase</keyword>
<dbReference type="Gene3D" id="2.40.50.100">
    <property type="match status" value="1"/>
</dbReference>
<gene>
    <name evidence="6" type="ORF">DAY19_11865</name>
</gene>
<evidence type="ECO:0000256" key="2">
    <source>
        <dbReference type="ARBA" id="ARBA00022723"/>
    </source>
</evidence>
<sequence length="368" mass="42153">MMLTKRSQIIDETNQGQYALNIYELTPEKINENAPIVYIQANVHGAELQGNMAILKLLNLLEDKKINSKITLIPNANPYATSVKMGTYTYGRFNPITGDNWNRMYLDFFSQSQGQGLISDDEIKECKSKQDYKILIKNKVNEYRRYHQEYGINENKNLFITLQELASDADIVLDLHTAGVGCRYVYGPDYLKEQMKELNFPFNLVIPPEFGGAMDEATFYPWVKFHEIHKSENTFESYTLELGSEEIIDSKAGKADAINIFNYLVKKGVIEDKEIECPKNEATFCLLKDYKSFFAPKSGFVEYHKSPGEFFKKGEKIMSLYHFDKMERPEEVITPILAPVDGIVINHAPSSNVKRGMNILEAFTNFTS</sequence>
<keyword evidence="7" id="KW-1185">Reference proteome</keyword>
<dbReference type="Proteomes" id="UP000443582">
    <property type="component" value="Unassembled WGS sequence"/>
</dbReference>
<organism evidence="6 7">
    <name type="scientific">Halobacteriovorax vibrionivorans</name>
    <dbReference type="NCBI Taxonomy" id="2152716"/>
    <lineage>
        <taxon>Bacteria</taxon>
        <taxon>Pseudomonadati</taxon>
        <taxon>Bdellovibrionota</taxon>
        <taxon>Bacteriovoracia</taxon>
        <taxon>Bacteriovoracales</taxon>
        <taxon>Halobacteriovoraceae</taxon>
        <taxon>Halobacteriovorax</taxon>
    </lineage>
</organism>
<evidence type="ECO:0000313" key="6">
    <source>
        <dbReference type="EMBL" id="RZF20675.1"/>
    </source>
</evidence>
<proteinExistence type="predicted"/>
<dbReference type="PANTHER" id="PTHR37326">
    <property type="entry name" value="BLL3975 PROTEIN"/>
    <property type="match status" value="1"/>
</dbReference>
<protein>
    <recommendedName>
        <fullName evidence="5">Succinylglutamate desuccinylase/Aspartoacylase catalytic domain-containing protein</fullName>
    </recommendedName>
</protein>
<dbReference type="SUPFAM" id="SSF53187">
    <property type="entry name" value="Zn-dependent exopeptidases"/>
    <property type="match status" value="1"/>
</dbReference>
<dbReference type="InterPro" id="IPR053138">
    <property type="entry name" value="N-alpha-Ac-DABA_deacetylase"/>
</dbReference>
<reference evidence="7" key="1">
    <citation type="journal article" date="2019" name="Int. J. Syst. Evol. Microbiol.">
        <title>Halobacteriovorax valvorus sp. nov., a novel prokaryotic predator isolated from coastal seawater of China.</title>
        <authorList>
            <person name="Chen M.-X."/>
        </authorList>
    </citation>
    <scope>NUCLEOTIDE SEQUENCE [LARGE SCALE GENOMIC DNA]</scope>
    <source>
        <strain evidence="7">BL9</strain>
    </source>
</reference>